<keyword evidence="2" id="KW-1185">Reference proteome</keyword>
<dbReference type="Proteomes" id="UP000032142">
    <property type="component" value="Unassembled WGS sequence"/>
</dbReference>
<reference evidence="2" key="1">
    <citation type="submission" date="2014-09" db="EMBL/GenBank/DDBJ databases">
        <authorList>
            <person name="Mudge J."/>
            <person name="Ramaraj T."/>
            <person name="Lindquist I.E."/>
            <person name="Bharti A.K."/>
            <person name="Sundararajan A."/>
            <person name="Cameron C.T."/>
            <person name="Woodward J.E."/>
            <person name="May G.D."/>
            <person name="Brubaker C."/>
            <person name="Broadhvest J."/>
            <person name="Wilkins T.A."/>
        </authorList>
    </citation>
    <scope>NUCLEOTIDE SEQUENCE</scope>
    <source>
        <strain evidence="2">cv. AKA8401</strain>
    </source>
</reference>
<accession>A0A0B0N9T0</accession>
<comment type="caution">
    <text evidence="1">The sequence shown here is derived from an EMBL/GenBank/DDBJ whole genome shotgun (WGS) entry which is preliminary data.</text>
</comment>
<keyword evidence="1" id="KW-0808">Transferase</keyword>
<sequence>MSGIKNQRNQILIGEKRKLSTSSPAPFYNVRAFRPSYDIRKPSVNLRNS</sequence>
<gene>
    <name evidence="1" type="ORF">F383_35363</name>
</gene>
<organism evidence="1 2">
    <name type="scientific">Gossypium arboreum</name>
    <name type="common">Tree cotton</name>
    <name type="synonym">Gossypium nanking</name>
    <dbReference type="NCBI Taxonomy" id="29729"/>
    <lineage>
        <taxon>Eukaryota</taxon>
        <taxon>Viridiplantae</taxon>
        <taxon>Streptophyta</taxon>
        <taxon>Embryophyta</taxon>
        <taxon>Tracheophyta</taxon>
        <taxon>Spermatophyta</taxon>
        <taxon>Magnoliopsida</taxon>
        <taxon>eudicotyledons</taxon>
        <taxon>Gunneridae</taxon>
        <taxon>Pentapetalae</taxon>
        <taxon>rosids</taxon>
        <taxon>malvids</taxon>
        <taxon>Malvales</taxon>
        <taxon>Malvaceae</taxon>
        <taxon>Malvoideae</taxon>
        <taxon>Gossypium</taxon>
    </lineage>
</organism>
<evidence type="ECO:0000313" key="2">
    <source>
        <dbReference type="Proteomes" id="UP000032142"/>
    </source>
</evidence>
<proteinExistence type="predicted"/>
<dbReference type="AlphaFoldDB" id="A0A0B0N9T0"/>
<protein>
    <submittedName>
        <fullName evidence="1">4-diphosphocytidyl-2-C-methyl-D-erythritol kinase</fullName>
    </submittedName>
</protein>
<keyword evidence="1" id="KW-0418">Kinase</keyword>
<dbReference type="GO" id="GO:0016301">
    <property type="term" value="F:kinase activity"/>
    <property type="evidence" value="ECO:0007669"/>
    <property type="project" value="UniProtKB-KW"/>
</dbReference>
<name>A0A0B0N9T0_GOSAR</name>
<dbReference type="EMBL" id="JRRC01482892">
    <property type="protein sequence ID" value="KHG07816.1"/>
    <property type="molecule type" value="Genomic_DNA"/>
</dbReference>
<evidence type="ECO:0000313" key="1">
    <source>
        <dbReference type="EMBL" id="KHG07816.1"/>
    </source>
</evidence>